<dbReference type="GO" id="GO:0001897">
    <property type="term" value="P:symbiont-mediated cytolysis of host cell"/>
    <property type="evidence" value="ECO:0007669"/>
    <property type="project" value="UniProtKB-ARBA"/>
</dbReference>
<evidence type="ECO:0000256" key="1">
    <source>
        <dbReference type="ARBA" id="ARBA00022529"/>
    </source>
</evidence>
<evidence type="ECO:0000313" key="4">
    <source>
        <dbReference type="EMBL" id="WNO25842.1"/>
    </source>
</evidence>
<organism evidence="4 5">
    <name type="scientific">Arthrobacter phage Altadena</name>
    <dbReference type="NCBI Taxonomy" id="3059064"/>
    <lineage>
        <taxon>Viruses</taxon>
        <taxon>Duplodnaviria</taxon>
        <taxon>Heunggongvirae</taxon>
        <taxon>Uroviricota</taxon>
        <taxon>Caudoviricetes</taxon>
        <taxon>Berryhillviridae</taxon>
        <taxon>Altadenavirus</taxon>
        <taxon>Altadenavirus altadena</taxon>
    </lineage>
</organism>
<dbReference type="InterPro" id="IPR038765">
    <property type="entry name" value="Papain-like_cys_pep_sf"/>
</dbReference>
<dbReference type="InterPro" id="IPR007921">
    <property type="entry name" value="CHAP_dom"/>
</dbReference>
<dbReference type="PROSITE" id="PS50911">
    <property type="entry name" value="CHAP"/>
    <property type="match status" value="1"/>
</dbReference>
<feature type="domain" description="Peptidase C51" evidence="3">
    <location>
        <begin position="313"/>
        <end position="436"/>
    </location>
</feature>
<dbReference type="Gene3D" id="3.90.1720.10">
    <property type="entry name" value="endopeptidase domain like (from Nostoc punctiforme)"/>
    <property type="match status" value="1"/>
</dbReference>
<proteinExistence type="predicted"/>
<name>A0AA96HTL8_9CAUD</name>
<keyword evidence="1" id="KW-0929">Antimicrobial</keyword>
<keyword evidence="5" id="KW-1185">Reference proteome</keyword>
<dbReference type="Pfam" id="PF05257">
    <property type="entry name" value="CHAP"/>
    <property type="match status" value="1"/>
</dbReference>
<dbReference type="SUPFAM" id="SSF69279">
    <property type="entry name" value="Phage tail proteins"/>
    <property type="match status" value="1"/>
</dbReference>
<reference evidence="4 5" key="1">
    <citation type="submission" date="2023-08" db="EMBL/GenBank/DDBJ databases">
        <authorList>
            <person name="Beyer A.R."/>
            <person name="Cuttino I."/>
            <person name="Clifton D.R."/>
            <person name="Poitier J.S."/>
            <person name="White J."/>
            <person name="Ko C."/>
            <person name="Russell D.A."/>
            <person name="Jacobs-Sera D."/>
            <person name="Hatfull G.F."/>
        </authorList>
    </citation>
    <scope>NUCLEOTIDE SEQUENCE [LARGE SCALE GENOMIC DNA]</scope>
</reference>
<dbReference type="SUPFAM" id="SSF54001">
    <property type="entry name" value="Cysteine proteinases"/>
    <property type="match status" value="1"/>
</dbReference>
<dbReference type="EMBL" id="OR521058">
    <property type="protein sequence ID" value="WNO25842.1"/>
    <property type="molecule type" value="Genomic_DNA"/>
</dbReference>
<accession>A0AA96HTL8</accession>
<feature type="region of interest" description="Disordered" evidence="2">
    <location>
        <begin position="282"/>
        <end position="313"/>
    </location>
</feature>
<gene>
    <name evidence="4" type="primary">20</name>
    <name evidence="4" type="ORF">SEA_ALTADENA_20</name>
</gene>
<evidence type="ECO:0000256" key="2">
    <source>
        <dbReference type="SAM" id="MobiDB-lite"/>
    </source>
</evidence>
<feature type="compositionally biased region" description="Low complexity" evidence="2">
    <location>
        <begin position="294"/>
        <end position="310"/>
    </location>
</feature>
<protein>
    <submittedName>
        <fullName evidence="4">Minor tail protein</fullName>
    </submittedName>
</protein>
<evidence type="ECO:0000313" key="5">
    <source>
        <dbReference type="Proteomes" id="UP001304441"/>
    </source>
</evidence>
<evidence type="ECO:0000259" key="3">
    <source>
        <dbReference type="PROSITE" id="PS50911"/>
    </source>
</evidence>
<sequence length="441" mass="46662">MPTTIDTAGRLLRIRVSGKSFNADMQDAAEKVSLSLSRTAVTEMSFDFSDQQDSGVFRAGLLSQGATVTYGAWRMVVEDIDYKPGAIGPTLSVKAPSSFVTALRRQTGGHSWGNRDVSEWVRDVARSVGMSVVVQPGLGRRTILRKAPDGDARENTWDVLAGLSKELGTWLFEYGSTLVFARPSWLVGGSWGNRQWDLVYNGWGDYSEALDGMPSYSNHPSEESREGLSFGLISADADTIRPGDEINLSGRAVGPAGGRWIVETVDFPLSVDGAVAVKAARPVDPKLEPPRTESSSSATGAKGKAGALSTHDGGAVDRWASSVEGRSLDMDGGYGAQCVDVAISYNLNCVGGPRISGNGKDWYANGGASGAYEKIPASAAPRKGDIACWGASWGGGYGHVAVVLGTSGSSLVVMSQNPGPARKQNLSKNGLMGYLRPKKFK</sequence>
<feature type="compositionally biased region" description="Basic and acidic residues" evidence="2">
    <location>
        <begin position="282"/>
        <end position="291"/>
    </location>
</feature>
<dbReference type="Proteomes" id="UP001304441">
    <property type="component" value="Segment"/>
</dbReference>